<comment type="subcellular location">
    <subcellularLocation>
        <location evidence="1">Cell envelope</location>
    </subcellularLocation>
</comment>
<evidence type="ECO:0000256" key="1">
    <source>
        <dbReference type="ARBA" id="ARBA00004196"/>
    </source>
</evidence>
<name>A0AAW5BEM3_9BACI</name>
<feature type="coiled-coil region" evidence="3">
    <location>
        <begin position="171"/>
        <end position="198"/>
    </location>
</feature>
<comment type="caution">
    <text evidence="5">The sequence shown here is derived from an EMBL/GenBank/DDBJ whole genome shotgun (WGS) entry which is preliminary data.</text>
</comment>
<dbReference type="Pfam" id="PF25984">
    <property type="entry name" value="BSH_YknX"/>
    <property type="match status" value="1"/>
</dbReference>
<dbReference type="InterPro" id="IPR058639">
    <property type="entry name" value="BSH_YknX-like"/>
</dbReference>
<evidence type="ECO:0000313" key="5">
    <source>
        <dbReference type="EMBL" id="MCG3420902.1"/>
    </source>
</evidence>
<evidence type="ECO:0000259" key="4">
    <source>
        <dbReference type="Pfam" id="PF25984"/>
    </source>
</evidence>
<dbReference type="Gene3D" id="2.40.50.100">
    <property type="match status" value="1"/>
</dbReference>
<evidence type="ECO:0000313" key="6">
    <source>
        <dbReference type="Proteomes" id="UP001199631"/>
    </source>
</evidence>
<dbReference type="RefSeq" id="WP_238021216.1">
    <property type="nucleotide sequence ID" value="NZ_JAIFZM010000019.1"/>
</dbReference>
<evidence type="ECO:0000256" key="3">
    <source>
        <dbReference type="SAM" id="Coils"/>
    </source>
</evidence>
<keyword evidence="2 3" id="KW-0175">Coiled coil</keyword>
<feature type="coiled-coil region" evidence="3">
    <location>
        <begin position="98"/>
        <end position="125"/>
    </location>
</feature>
<gene>
    <name evidence="5" type="ORF">K3T81_17285</name>
</gene>
<dbReference type="Gene3D" id="1.10.287.470">
    <property type="entry name" value="Helix hairpin bin"/>
    <property type="match status" value="1"/>
</dbReference>
<feature type="domain" description="YknX-like barrel-sandwich hybrid" evidence="4">
    <location>
        <begin position="66"/>
        <end position="218"/>
    </location>
</feature>
<accession>A0AAW5BEM3</accession>
<dbReference type="Proteomes" id="UP001199631">
    <property type="component" value="Unassembled WGS sequence"/>
</dbReference>
<dbReference type="PANTHER" id="PTHR32347:SF14">
    <property type="entry name" value="EFFLUX SYSTEM COMPONENT YKNX-RELATED"/>
    <property type="match status" value="1"/>
</dbReference>
<dbReference type="EMBL" id="JAIFZM010000019">
    <property type="protein sequence ID" value="MCG3420902.1"/>
    <property type="molecule type" value="Genomic_DNA"/>
</dbReference>
<proteinExistence type="predicted"/>
<organism evidence="5 6">
    <name type="scientific">Oceanobacillus jordanicus</name>
    <dbReference type="NCBI Taxonomy" id="2867266"/>
    <lineage>
        <taxon>Bacteria</taxon>
        <taxon>Bacillati</taxon>
        <taxon>Bacillota</taxon>
        <taxon>Bacilli</taxon>
        <taxon>Bacillales</taxon>
        <taxon>Bacillaceae</taxon>
        <taxon>Oceanobacillus</taxon>
    </lineage>
</organism>
<keyword evidence="6" id="KW-1185">Reference proteome</keyword>
<dbReference type="AlphaFoldDB" id="A0AAW5BEM3"/>
<dbReference type="GO" id="GO:0030313">
    <property type="term" value="C:cell envelope"/>
    <property type="evidence" value="ECO:0007669"/>
    <property type="project" value="UniProtKB-SubCell"/>
</dbReference>
<sequence>MRKRKKRLIQLVVLLFIATNFLLVFLDKEDKVDRIAYVHDWSDVFQSDLEETVSTPGVLAAMEKNRIYFDQESGTFNEFLVEEGAQLSVGEPLFTYSVHNYYETEANLLEEAAKLESQLTAIETAITTISAYQIPETDTESAPSFEVNDEEIRVEFPQDPIEASLMKEQYLTEKQNELDQKGAELALVEAQIAELRETGDTITVESPFEGRVKEVSQALDNPLLTIESTVLQAEGELSETVRPLIEQGFPVRVEVSEVAALLEGTVAEVSDSPKEEASVEGESIYPLRVTFEDPSLAEDDTTDETEKSEAIVDLLPGYHANLVITTESAEGAATLFEKNIYQNKVWKMTVDGKLQEQTVVTGVHMNNMQEIKEGATIGEWVADGPEGQLRDNAVFITPLKAWKQPWKQLVNPKETNWWEFAVTGLLSR</sequence>
<dbReference type="PANTHER" id="PTHR32347">
    <property type="entry name" value="EFFLUX SYSTEM COMPONENT YKNX-RELATED"/>
    <property type="match status" value="1"/>
</dbReference>
<evidence type="ECO:0000256" key="2">
    <source>
        <dbReference type="ARBA" id="ARBA00023054"/>
    </source>
</evidence>
<reference evidence="5 6" key="1">
    <citation type="journal article" date="2022" name="Evol. Bioinform. Online">
        <title>Draft Genome Sequence of Oceanobacillus jordanicus Strain GSFE11, a Halotolerant Plant Growth-Promoting Bacterial Endophyte Isolated From the Jordan Valley.</title>
        <authorList>
            <person name="Alhindi T."/>
            <person name="Albdaiwi R."/>
        </authorList>
    </citation>
    <scope>NUCLEOTIDE SEQUENCE [LARGE SCALE GENOMIC DNA]</scope>
    <source>
        <strain evidence="5 6">GSFE11</strain>
    </source>
</reference>
<protein>
    <submittedName>
        <fullName evidence="5">Efflux RND transporter periplasmic adaptor subunit</fullName>
    </submittedName>
</protein>
<dbReference type="InterPro" id="IPR050465">
    <property type="entry name" value="UPF0194_transport"/>
</dbReference>